<feature type="region of interest" description="Disordered" evidence="1">
    <location>
        <begin position="1"/>
        <end position="57"/>
    </location>
</feature>
<dbReference type="PANTHER" id="PTHR33223">
    <property type="entry name" value="CCHC-TYPE DOMAIN-CONTAINING PROTEIN"/>
    <property type="match status" value="1"/>
</dbReference>
<name>A0A5K1F2A2_9MAGN</name>
<feature type="compositionally biased region" description="Basic and acidic residues" evidence="1">
    <location>
        <begin position="26"/>
        <end position="36"/>
    </location>
</feature>
<dbReference type="InterPro" id="IPR005162">
    <property type="entry name" value="Retrotrans_gag_dom"/>
</dbReference>
<feature type="compositionally biased region" description="Basic residues" evidence="1">
    <location>
        <begin position="1"/>
        <end position="11"/>
    </location>
</feature>
<evidence type="ECO:0000259" key="2">
    <source>
        <dbReference type="Pfam" id="PF03732"/>
    </source>
</evidence>
<protein>
    <recommendedName>
        <fullName evidence="2">Retrotransposon gag domain-containing protein</fullName>
    </recommendedName>
</protein>
<feature type="domain" description="Retrotransposon gag" evidence="2">
    <location>
        <begin position="152"/>
        <end position="246"/>
    </location>
</feature>
<sequence length="331" mass="38382">MEYQRRGKKRVGPSIEAQREPSPAHSDAHTPHDDSTSGHQYAQMGGGAQTPLGQTPPVDQQTILLTTLQTLTSLVQSMVSNQRSQASPTGDTTAPPKEKATMVSFKHFMSMQPPVFTGDGNPDKAEEWIEEVEHIFEVLKVPGGDKVNYGSYMLKSDAKRWWQSTREIRFADQQSISWKQFRDSFFGTYFPTHARNKKMQEFLELQQNHLNLEEYITKYRHLEVYCLHLYTTDEAKADKFVHGLRDGLRGRVMSSRPRDLDEAVTMARRMEEDWARTQKDHQKKTTQHTHGGRMPVKHHHFAGRARPYERREDRTFRRSRPNHRVTSHRGQ</sequence>
<dbReference type="PANTHER" id="PTHR33223:SF11">
    <property type="entry name" value="ELEMENT PROTEIN, PUTATIVE-RELATED"/>
    <property type="match status" value="1"/>
</dbReference>
<evidence type="ECO:0000256" key="1">
    <source>
        <dbReference type="SAM" id="MobiDB-lite"/>
    </source>
</evidence>
<reference evidence="3" key="1">
    <citation type="submission" date="2019-09" db="EMBL/GenBank/DDBJ databases">
        <authorList>
            <person name="Zhang L."/>
        </authorList>
    </citation>
    <scope>NUCLEOTIDE SEQUENCE</scope>
</reference>
<feature type="compositionally biased region" description="Basic residues" evidence="1">
    <location>
        <begin position="281"/>
        <end position="303"/>
    </location>
</feature>
<evidence type="ECO:0000313" key="3">
    <source>
        <dbReference type="EMBL" id="VVW56750.1"/>
    </source>
</evidence>
<proteinExistence type="predicted"/>
<dbReference type="Gramene" id="NC7G0295900.1">
    <property type="protein sequence ID" value="NC7G0295900.1:cds"/>
    <property type="gene ID" value="NC7G0295900"/>
</dbReference>
<dbReference type="Pfam" id="PF03732">
    <property type="entry name" value="Retrotrans_gag"/>
    <property type="match status" value="1"/>
</dbReference>
<organism evidence="3">
    <name type="scientific">Nymphaea colorata</name>
    <name type="common">pocket water lily</name>
    <dbReference type="NCBI Taxonomy" id="210225"/>
    <lineage>
        <taxon>Eukaryota</taxon>
        <taxon>Viridiplantae</taxon>
        <taxon>Streptophyta</taxon>
        <taxon>Embryophyta</taxon>
        <taxon>Tracheophyta</taxon>
        <taxon>Spermatophyta</taxon>
        <taxon>Magnoliopsida</taxon>
        <taxon>Nymphaeales</taxon>
        <taxon>Nymphaeaceae</taxon>
        <taxon>Nymphaea</taxon>
    </lineage>
</organism>
<accession>A0A5K1F2A2</accession>
<feature type="region of interest" description="Disordered" evidence="1">
    <location>
        <begin position="273"/>
        <end position="331"/>
    </location>
</feature>
<dbReference type="EMBL" id="LR721785">
    <property type="protein sequence ID" value="VVW56750.1"/>
    <property type="molecule type" value="Genomic_DNA"/>
</dbReference>
<feature type="compositionally biased region" description="Basic residues" evidence="1">
    <location>
        <begin position="317"/>
        <end position="331"/>
    </location>
</feature>
<dbReference type="AlphaFoldDB" id="A0A5K1F2A2"/>
<feature type="compositionally biased region" description="Basic and acidic residues" evidence="1">
    <location>
        <begin position="306"/>
        <end position="316"/>
    </location>
</feature>
<gene>
    <name evidence="3" type="ORF">NYM_LOCUS24124</name>
</gene>